<proteinExistence type="predicted"/>
<evidence type="ECO:0000313" key="3">
    <source>
        <dbReference type="EMBL" id="ORY46774.1"/>
    </source>
</evidence>
<keyword evidence="4" id="KW-1185">Reference proteome</keyword>
<protein>
    <submittedName>
        <fullName evidence="3">Uncharacterized protein</fullName>
    </submittedName>
</protein>
<feature type="compositionally biased region" description="Polar residues" evidence="1">
    <location>
        <begin position="292"/>
        <end position="310"/>
    </location>
</feature>
<evidence type="ECO:0000256" key="2">
    <source>
        <dbReference type="SAM" id="Phobius"/>
    </source>
</evidence>
<dbReference type="Proteomes" id="UP000193642">
    <property type="component" value="Unassembled WGS sequence"/>
</dbReference>
<organism evidence="3 4">
    <name type="scientific">Rhizoclosmatium globosum</name>
    <dbReference type="NCBI Taxonomy" id="329046"/>
    <lineage>
        <taxon>Eukaryota</taxon>
        <taxon>Fungi</taxon>
        <taxon>Fungi incertae sedis</taxon>
        <taxon>Chytridiomycota</taxon>
        <taxon>Chytridiomycota incertae sedis</taxon>
        <taxon>Chytridiomycetes</taxon>
        <taxon>Chytridiales</taxon>
        <taxon>Chytriomycetaceae</taxon>
        <taxon>Rhizoclosmatium</taxon>
    </lineage>
</organism>
<keyword evidence="2" id="KW-1133">Transmembrane helix</keyword>
<reference evidence="3 4" key="1">
    <citation type="submission" date="2016-07" db="EMBL/GenBank/DDBJ databases">
        <title>Pervasive Adenine N6-methylation of Active Genes in Fungi.</title>
        <authorList>
            <consortium name="DOE Joint Genome Institute"/>
            <person name="Mondo S.J."/>
            <person name="Dannebaum R.O."/>
            <person name="Kuo R.C."/>
            <person name="Labutti K."/>
            <person name="Haridas S."/>
            <person name="Kuo A."/>
            <person name="Salamov A."/>
            <person name="Ahrendt S.R."/>
            <person name="Lipzen A."/>
            <person name="Sullivan W."/>
            <person name="Andreopoulos W.B."/>
            <person name="Clum A."/>
            <person name="Lindquist E."/>
            <person name="Daum C."/>
            <person name="Ramamoorthy G.K."/>
            <person name="Gryganskyi A."/>
            <person name="Culley D."/>
            <person name="Magnuson J.K."/>
            <person name="James T.Y."/>
            <person name="O'Malley M.A."/>
            <person name="Stajich J.E."/>
            <person name="Spatafora J.W."/>
            <person name="Visel A."/>
            <person name="Grigoriev I.V."/>
        </authorList>
    </citation>
    <scope>NUCLEOTIDE SEQUENCE [LARGE SCALE GENOMIC DNA]</scope>
    <source>
        <strain evidence="3 4">JEL800</strain>
    </source>
</reference>
<evidence type="ECO:0000313" key="4">
    <source>
        <dbReference type="Proteomes" id="UP000193642"/>
    </source>
</evidence>
<accession>A0A1Y2CIW2</accession>
<feature type="transmembrane region" description="Helical" evidence="2">
    <location>
        <begin position="221"/>
        <end position="247"/>
    </location>
</feature>
<keyword evidence="2" id="KW-0472">Membrane</keyword>
<dbReference type="EMBL" id="MCGO01000015">
    <property type="protein sequence ID" value="ORY46774.1"/>
    <property type="molecule type" value="Genomic_DNA"/>
</dbReference>
<comment type="caution">
    <text evidence="3">The sequence shown here is derived from an EMBL/GenBank/DDBJ whole genome shotgun (WGS) entry which is preliminary data.</text>
</comment>
<feature type="region of interest" description="Disordered" evidence="1">
    <location>
        <begin position="275"/>
        <end position="310"/>
    </location>
</feature>
<dbReference type="OrthoDB" id="2109214at2759"/>
<name>A0A1Y2CIW2_9FUNG</name>
<gene>
    <name evidence="3" type="ORF">BCR33DRAFT_848843</name>
</gene>
<dbReference type="AlphaFoldDB" id="A0A1Y2CIW2"/>
<sequence>MSKYLSRIPRSLTVMHYAFLIIFVLALSVKAQSYDLALGAHISASSTYLSGPCNIYSCGPNQVLSTIPGSIIDIGQWVSNPSQCDADWRTAGTGNLDSTGRLNASLKIDWSENYGTQLISEVRFRYGTVAGNPWSVQLVIFSQTPLNTFPIATPIKNAADWYAFTFETPVTASGIQLTWFGLQSRDGGQSCFVSISNVEAWTGLPPDPIVDNGSQNTTISVAALVSMIVIPIVSILMCAAVVFWFIAHRRKNLAARFTNLTVLHDINLRRRQQQQESRVERLVDDEEDEQAEQPTTSATYPPTNLWNTSK</sequence>
<evidence type="ECO:0000256" key="1">
    <source>
        <dbReference type="SAM" id="MobiDB-lite"/>
    </source>
</evidence>
<keyword evidence="2" id="KW-0812">Transmembrane</keyword>